<accession>A0A9Q0H234</accession>
<name>A0A9Q0H234_9MAGN</name>
<reference evidence="1" key="1">
    <citation type="journal article" date="2023" name="Plant J.">
        <title>The genome of the king protea, Protea cynaroides.</title>
        <authorList>
            <person name="Chang J."/>
            <person name="Duong T.A."/>
            <person name="Schoeman C."/>
            <person name="Ma X."/>
            <person name="Roodt D."/>
            <person name="Barker N."/>
            <person name="Li Z."/>
            <person name="Van de Peer Y."/>
            <person name="Mizrachi E."/>
        </authorList>
    </citation>
    <scope>NUCLEOTIDE SEQUENCE</scope>
    <source>
        <tissue evidence="1">Young leaves</tissue>
    </source>
</reference>
<keyword evidence="2" id="KW-1185">Reference proteome</keyword>
<dbReference type="Proteomes" id="UP001141806">
    <property type="component" value="Unassembled WGS sequence"/>
</dbReference>
<dbReference type="AlphaFoldDB" id="A0A9Q0H234"/>
<comment type="caution">
    <text evidence="1">The sequence shown here is derived from an EMBL/GenBank/DDBJ whole genome shotgun (WGS) entry which is preliminary data.</text>
</comment>
<organism evidence="1 2">
    <name type="scientific">Protea cynaroides</name>
    <dbReference type="NCBI Taxonomy" id="273540"/>
    <lineage>
        <taxon>Eukaryota</taxon>
        <taxon>Viridiplantae</taxon>
        <taxon>Streptophyta</taxon>
        <taxon>Embryophyta</taxon>
        <taxon>Tracheophyta</taxon>
        <taxon>Spermatophyta</taxon>
        <taxon>Magnoliopsida</taxon>
        <taxon>Proteales</taxon>
        <taxon>Proteaceae</taxon>
        <taxon>Protea</taxon>
    </lineage>
</organism>
<protein>
    <submittedName>
        <fullName evidence="1">Uncharacterized protein</fullName>
    </submittedName>
</protein>
<evidence type="ECO:0000313" key="2">
    <source>
        <dbReference type="Proteomes" id="UP001141806"/>
    </source>
</evidence>
<sequence>MVFLQRSSFPELFVAIRSSYGTQRTKELKADDLSSSAITEETIEVAGLKAFQPAVAIDCSAIGTKRTLCKPPLTPKCNIGFEMEKIKRAKISNRDFSFLRQLLGWQEFLEGKSQGFTLNSNMLISKEKGEYFSA</sequence>
<dbReference type="EMBL" id="JAMYWD010000010">
    <property type="protein sequence ID" value="KAJ4958447.1"/>
    <property type="molecule type" value="Genomic_DNA"/>
</dbReference>
<evidence type="ECO:0000313" key="1">
    <source>
        <dbReference type="EMBL" id="KAJ4958447.1"/>
    </source>
</evidence>
<gene>
    <name evidence="1" type="ORF">NE237_025558</name>
</gene>
<proteinExistence type="predicted"/>